<evidence type="ECO:0000256" key="2">
    <source>
        <dbReference type="SAM" id="SignalP"/>
    </source>
</evidence>
<feature type="signal peptide" evidence="2">
    <location>
        <begin position="1"/>
        <end position="21"/>
    </location>
</feature>
<dbReference type="EMBL" id="HG994583">
    <property type="protein sequence ID" value="CAF2927838.1"/>
    <property type="molecule type" value="Genomic_DNA"/>
</dbReference>
<evidence type="ECO:0000256" key="1">
    <source>
        <dbReference type="SAM" id="MobiDB-lite"/>
    </source>
</evidence>
<evidence type="ECO:0000313" key="3">
    <source>
        <dbReference type="EMBL" id="CAF2927838.1"/>
    </source>
</evidence>
<dbReference type="InterPro" id="IPR018378">
    <property type="entry name" value="C-type_lectin_CS"/>
</dbReference>
<name>A0A7R8CTV4_LEPSM</name>
<reference evidence="3" key="1">
    <citation type="submission" date="2021-02" db="EMBL/GenBank/DDBJ databases">
        <authorList>
            <person name="Bekaert M."/>
        </authorList>
    </citation>
    <scope>NUCLEOTIDE SEQUENCE</scope>
    <source>
        <strain evidence="3">IoA-00</strain>
    </source>
</reference>
<dbReference type="AlphaFoldDB" id="A0A7R8CTV4"/>
<dbReference type="PANTHER" id="PTHR21407">
    <property type="entry name" value="RE43931P-RELATED"/>
    <property type="match status" value="1"/>
</dbReference>
<organism evidence="3 4">
    <name type="scientific">Lepeophtheirus salmonis</name>
    <name type="common">Salmon louse</name>
    <name type="synonym">Caligus salmonis</name>
    <dbReference type="NCBI Taxonomy" id="72036"/>
    <lineage>
        <taxon>Eukaryota</taxon>
        <taxon>Metazoa</taxon>
        <taxon>Ecdysozoa</taxon>
        <taxon>Arthropoda</taxon>
        <taxon>Crustacea</taxon>
        <taxon>Multicrustacea</taxon>
        <taxon>Hexanauplia</taxon>
        <taxon>Copepoda</taxon>
        <taxon>Siphonostomatoida</taxon>
        <taxon>Caligidae</taxon>
        <taxon>Lepeophtheirus</taxon>
    </lineage>
</organism>
<sequence>MNMFPLKSILCITLLLGVVLAQSKPKIGPDGRPLLNAPNITLCQNRISHGKLGGHHYFLSWREPWHTNLKTGTGSMLVAFVVKDDKIKSIWTSGRKCNFQGKGCDKPKFQPINVRGWFWSGAGNSRLPPTNKRNKNTYWSKTGKAKKPQPDNFEGLKAGKLTNVTDPVGLTIEGLQEWHDEACLIVLNNAFKDGISWHDSACHIRSPIVCEDSEELLARARRENPGVKIKDPVPKEQ</sequence>
<evidence type="ECO:0000313" key="4">
    <source>
        <dbReference type="Proteomes" id="UP000675881"/>
    </source>
</evidence>
<feature type="chain" id="PRO_5044006013" evidence="2">
    <location>
        <begin position="22"/>
        <end position="237"/>
    </location>
</feature>
<feature type="region of interest" description="Disordered" evidence="1">
    <location>
        <begin position="125"/>
        <end position="154"/>
    </location>
</feature>
<keyword evidence="2" id="KW-0732">Signal</keyword>
<dbReference type="Proteomes" id="UP000675881">
    <property type="component" value="Chromosome 4"/>
</dbReference>
<dbReference type="PROSITE" id="PS00615">
    <property type="entry name" value="C_TYPE_LECTIN_1"/>
    <property type="match status" value="1"/>
</dbReference>
<protein>
    <submittedName>
        <fullName evidence="3">(salmon louse) hypothetical protein</fullName>
    </submittedName>
</protein>
<accession>A0A7R8CTV4</accession>
<dbReference type="OrthoDB" id="6359854at2759"/>
<gene>
    <name evidence="3" type="ORF">LSAA_8769</name>
</gene>
<proteinExistence type="predicted"/>
<keyword evidence="4" id="KW-1185">Reference proteome</keyword>